<reference evidence="3" key="1">
    <citation type="journal article" date="2022" name="Int. J. Mol. Sci.">
        <title>Draft Genome of Tanacetum Coccineum: Genomic Comparison of Closely Related Tanacetum-Family Plants.</title>
        <authorList>
            <person name="Yamashiro T."/>
            <person name="Shiraishi A."/>
            <person name="Nakayama K."/>
            <person name="Satake H."/>
        </authorList>
    </citation>
    <scope>NUCLEOTIDE SEQUENCE</scope>
</reference>
<name>A0ABQ4WFK9_9ASTR</name>
<feature type="coiled-coil region" evidence="1">
    <location>
        <begin position="176"/>
        <end position="203"/>
    </location>
</feature>
<keyword evidence="4" id="KW-1185">Reference proteome</keyword>
<reference evidence="3" key="2">
    <citation type="submission" date="2022-01" db="EMBL/GenBank/DDBJ databases">
        <authorList>
            <person name="Yamashiro T."/>
            <person name="Shiraishi A."/>
            <person name="Satake H."/>
            <person name="Nakayama K."/>
        </authorList>
    </citation>
    <scope>NUCLEOTIDE SEQUENCE</scope>
</reference>
<feature type="region of interest" description="Disordered" evidence="2">
    <location>
        <begin position="77"/>
        <end position="118"/>
    </location>
</feature>
<evidence type="ECO:0000256" key="1">
    <source>
        <dbReference type="SAM" id="Coils"/>
    </source>
</evidence>
<keyword evidence="1" id="KW-0175">Coiled coil</keyword>
<accession>A0ABQ4WFK9</accession>
<proteinExistence type="predicted"/>
<feature type="compositionally biased region" description="Polar residues" evidence="2">
    <location>
        <begin position="77"/>
        <end position="107"/>
    </location>
</feature>
<sequence length="436" mass="48996">MVVQNQIKMGKGSAILTDPHPTPIILPPSTQPQKKQKPRKPTRKVTQVPQPSDPTDNVADEDVYEELGDSLVRAATTASSLEVEQDSGNINKIRSKATPNEPSSQGTTLGGGPRCQETMGDTISQTRFENVSKLSNDLLPARGNTVLSDEDRLKLEELMTLCIILQTRVLDLEKTKTSQQMEIDILKRRVKKLEKRNRSRTHKLKRLYKVSLSARVESSDDAESLGEDASKQGRINDIDADENITLVNVNDDAEMFDVNDLGGEEVFVEEVDAAQVNTAATTATISTEEITFAQALEALKTSKPKEKGIVIQEPKEPVKPKKKDQIRLDEEAAKRLQAEFNEEERLAKKRAKIDADHQLAERLQAQEQEELSNAKKATLFGQLLENRRKHFAAKRAEEKRNKPPTKAQHRKIICNYLKNMEGYKLKDLKLKEFDSI</sequence>
<feature type="region of interest" description="Disordered" evidence="2">
    <location>
        <begin position="1"/>
        <end position="61"/>
    </location>
</feature>
<dbReference type="EMBL" id="BQNB010008600">
    <property type="protein sequence ID" value="GJS51643.1"/>
    <property type="molecule type" value="Genomic_DNA"/>
</dbReference>
<organism evidence="3 4">
    <name type="scientific">Tanacetum coccineum</name>
    <dbReference type="NCBI Taxonomy" id="301880"/>
    <lineage>
        <taxon>Eukaryota</taxon>
        <taxon>Viridiplantae</taxon>
        <taxon>Streptophyta</taxon>
        <taxon>Embryophyta</taxon>
        <taxon>Tracheophyta</taxon>
        <taxon>Spermatophyta</taxon>
        <taxon>Magnoliopsida</taxon>
        <taxon>eudicotyledons</taxon>
        <taxon>Gunneridae</taxon>
        <taxon>Pentapetalae</taxon>
        <taxon>asterids</taxon>
        <taxon>campanulids</taxon>
        <taxon>Asterales</taxon>
        <taxon>Asteraceae</taxon>
        <taxon>Asteroideae</taxon>
        <taxon>Anthemideae</taxon>
        <taxon>Anthemidinae</taxon>
        <taxon>Tanacetum</taxon>
    </lineage>
</organism>
<evidence type="ECO:0000313" key="4">
    <source>
        <dbReference type="Proteomes" id="UP001151760"/>
    </source>
</evidence>
<feature type="compositionally biased region" description="Polar residues" evidence="2">
    <location>
        <begin position="45"/>
        <end position="55"/>
    </location>
</feature>
<protein>
    <submittedName>
        <fullName evidence="3">Uncharacterized protein</fullName>
    </submittedName>
</protein>
<comment type="caution">
    <text evidence="3">The sequence shown here is derived from an EMBL/GenBank/DDBJ whole genome shotgun (WGS) entry which is preliminary data.</text>
</comment>
<evidence type="ECO:0000313" key="3">
    <source>
        <dbReference type="EMBL" id="GJS51643.1"/>
    </source>
</evidence>
<feature type="coiled-coil region" evidence="1">
    <location>
        <begin position="326"/>
        <end position="377"/>
    </location>
</feature>
<evidence type="ECO:0000256" key="2">
    <source>
        <dbReference type="SAM" id="MobiDB-lite"/>
    </source>
</evidence>
<feature type="compositionally biased region" description="Basic residues" evidence="2">
    <location>
        <begin position="34"/>
        <end position="43"/>
    </location>
</feature>
<feature type="compositionally biased region" description="Pro residues" evidence="2">
    <location>
        <begin position="20"/>
        <end position="30"/>
    </location>
</feature>
<dbReference type="Proteomes" id="UP001151760">
    <property type="component" value="Unassembled WGS sequence"/>
</dbReference>
<gene>
    <name evidence="3" type="ORF">Tco_0625005</name>
</gene>